<name>A0A2N0TLA9_BIFLN</name>
<dbReference type="EMBL" id="PJEG01000005">
    <property type="protein sequence ID" value="PKD15519.1"/>
    <property type="molecule type" value="Genomic_DNA"/>
</dbReference>
<sequence length="42" mass="4806">MRRPKYSVSQQIKSLKSHGVTFNLYTEADAQELNRTPIVGLK</sequence>
<gene>
    <name evidence="1" type="ORF">APC1461_0194</name>
</gene>
<organism evidence="1 2">
    <name type="scientific">Bifidobacterium longum</name>
    <dbReference type="NCBI Taxonomy" id="216816"/>
    <lineage>
        <taxon>Bacteria</taxon>
        <taxon>Bacillati</taxon>
        <taxon>Actinomycetota</taxon>
        <taxon>Actinomycetes</taxon>
        <taxon>Bifidobacteriales</taxon>
        <taxon>Bifidobacteriaceae</taxon>
        <taxon>Bifidobacterium</taxon>
    </lineage>
</organism>
<protein>
    <submittedName>
        <fullName evidence="1">Uncharacterized protein</fullName>
    </submittedName>
</protein>
<evidence type="ECO:0000313" key="2">
    <source>
        <dbReference type="Proteomes" id="UP000232928"/>
    </source>
</evidence>
<reference evidence="1 2" key="1">
    <citation type="submission" date="2017-12" db="EMBL/GenBank/DDBJ databases">
        <title>Bifidobacterium longum APC/DPC strains.</title>
        <authorList>
            <person name="Arboleya S."/>
        </authorList>
    </citation>
    <scope>NUCLEOTIDE SEQUENCE [LARGE SCALE GENOMIC DNA]</scope>
    <source>
        <strain evidence="1 2">APC1461</strain>
    </source>
</reference>
<dbReference type="Proteomes" id="UP000232928">
    <property type="component" value="Unassembled WGS sequence"/>
</dbReference>
<evidence type="ECO:0000313" key="1">
    <source>
        <dbReference type="EMBL" id="PKD15519.1"/>
    </source>
</evidence>
<proteinExistence type="predicted"/>
<comment type="caution">
    <text evidence="1">The sequence shown here is derived from an EMBL/GenBank/DDBJ whole genome shotgun (WGS) entry which is preliminary data.</text>
</comment>
<accession>A0A2N0TLA9</accession>
<dbReference type="AlphaFoldDB" id="A0A2N0TLA9"/>